<protein>
    <submittedName>
        <fullName evidence="1">Uncharacterized protein</fullName>
    </submittedName>
</protein>
<evidence type="ECO:0000313" key="2">
    <source>
        <dbReference type="Proteomes" id="UP001500840"/>
    </source>
</evidence>
<organism evidence="1 2">
    <name type="scientific">Novipirellula rosea</name>
    <dbReference type="NCBI Taxonomy" id="1031540"/>
    <lineage>
        <taxon>Bacteria</taxon>
        <taxon>Pseudomonadati</taxon>
        <taxon>Planctomycetota</taxon>
        <taxon>Planctomycetia</taxon>
        <taxon>Pirellulales</taxon>
        <taxon>Pirellulaceae</taxon>
        <taxon>Novipirellula</taxon>
    </lineage>
</organism>
<accession>A0ABP8MRB1</accession>
<proteinExistence type="predicted"/>
<sequence>MQRWKSRTSNIGLAFVDAPKREQCFGEPSNIVSFSVKTIEYMFAKRSAAFLFDVRLRECSAPKLSETLVRRRNQGAVVDYL</sequence>
<name>A0ABP8MRB1_9BACT</name>
<dbReference type="EMBL" id="BAABGA010000035">
    <property type="protein sequence ID" value="GAA4454634.1"/>
    <property type="molecule type" value="Genomic_DNA"/>
</dbReference>
<dbReference type="Proteomes" id="UP001500840">
    <property type="component" value="Unassembled WGS sequence"/>
</dbReference>
<keyword evidence="2" id="KW-1185">Reference proteome</keyword>
<comment type="caution">
    <text evidence="1">The sequence shown here is derived from an EMBL/GenBank/DDBJ whole genome shotgun (WGS) entry which is preliminary data.</text>
</comment>
<gene>
    <name evidence="1" type="ORF">GCM10023156_27380</name>
</gene>
<reference evidence="2" key="1">
    <citation type="journal article" date="2019" name="Int. J. Syst. Evol. Microbiol.">
        <title>The Global Catalogue of Microorganisms (GCM) 10K type strain sequencing project: providing services to taxonomists for standard genome sequencing and annotation.</title>
        <authorList>
            <consortium name="The Broad Institute Genomics Platform"/>
            <consortium name="The Broad Institute Genome Sequencing Center for Infectious Disease"/>
            <person name="Wu L."/>
            <person name="Ma J."/>
        </authorList>
    </citation>
    <scope>NUCLEOTIDE SEQUENCE [LARGE SCALE GENOMIC DNA]</scope>
    <source>
        <strain evidence="2">JCM 17759</strain>
    </source>
</reference>
<evidence type="ECO:0000313" key="1">
    <source>
        <dbReference type="EMBL" id="GAA4454634.1"/>
    </source>
</evidence>